<comment type="caution">
    <text evidence="1">The sequence shown here is derived from an EMBL/GenBank/DDBJ whole genome shotgun (WGS) entry which is preliminary data.</text>
</comment>
<gene>
    <name evidence="1" type="ORF">RKA07_11655</name>
</gene>
<reference evidence="1" key="1">
    <citation type="submission" date="2023-09" db="EMBL/GenBank/DDBJ databases">
        <title>Marinobacter sediminicola sp. nov. and Marinobacter maritimum sp. nov., isolated from marine sediment.</title>
        <authorList>
            <person name="An J."/>
        </authorList>
    </citation>
    <scope>NUCLEOTIDE SEQUENCE</scope>
    <source>
        <strain evidence="1">F60267</strain>
    </source>
</reference>
<protein>
    <submittedName>
        <fullName evidence="1">Uncharacterized protein</fullName>
    </submittedName>
</protein>
<evidence type="ECO:0000313" key="2">
    <source>
        <dbReference type="Proteomes" id="UP001267407"/>
    </source>
</evidence>
<dbReference type="Proteomes" id="UP001267407">
    <property type="component" value="Unassembled WGS sequence"/>
</dbReference>
<evidence type="ECO:0000313" key="1">
    <source>
        <dbReference type="EMBL" id="MDS1310744.1"/>
    </source>
</evidence>
<organism evidence="1 2">
    <name type="scientific">Marinobacter xiaoshiensis</name>
    <dbReference type="NCBI Taxonomy" id="3073652"/>
    <lineage>
        <taxon>Bacteria</taxon>
        <taxon>Pseudomonadati</taxon>
        <taxon>Pseudomonadota</taxon>
        <taxon>Gammaproteobacteria</taxon>
        <taxon>Pseudomonadales</taxon>
        <taxon>Marinobacteraceae</taxon>
        <taxon>Marinobacter</taxon>
    </lineage>
</organism>
<keyword evidence="2" id="KW-1185">Reference proteome</keyword>
<dbReference type="EMBL" id="JAVMBO010000016">
    <property type="protein sequence ID" value="MDS1310744.1"/>
    <property type="molecule type" value="Genomic_DNA"/>
</dbReference>
<proteinExistence type="predicted"/>
<dbReference type="RefSeq" id="WP_310966385.1">
    <property type="nucleotide sequence ID" value="NZ_JAVMBO010000016.1"/>
</dbReference>
<accession>A0ABU2HI40</accession>
<sequence>MGFSIGEGFTLGYKSDEFIQVPTDCRVLVVVNDQVQFKHLLDHIDTIGAKDLCATVSPK</sequence>
<name>A0ABU2HI40_9GAMM</name>